<evidence type="ECO:0000313" key="3">
    <source>
        <dbReference type="EMBL" id="PAV20574.1"/>
    </source>
</evidence>
<proteinExistence type="predicted"/>
<accession>A0A286UM55</accession>
<dbReference type="InterPro" id="IPR000210">
    <property type="entry name" value="BTB/POZ_dom"/>
</dbReference>
<dbReference type="InterPro" id="IPR011333">
    <property type="entry name" value="SKP1/BTB/POZ_sf"/>
</dbReference>
<evidence type="ECO:0000256" key="1">
    <source>
        <dbReference type="SAM" id="MobiDB-lite"/>
    </source>
</evidence>
<gene>
    <name evidence="3" type="ORF">PNOK_0320100</name>
</gene>
<evidence type="ECO:0000259" key="2">
    <source>
        <dbReference type="PROSITE" id="PS50097"/>
    </source>
</evidence>
<keyword evidence="4" id="KW-1185">Reference proteome</keyword>
<dbReference type="PROSITE" id="PS50097">
    <property type="entry name" value="BTB"/>
    <property type="match status" value="1"/>
</dbReference>
<dbReference type="Proteomes" id="UP000217199">
    <property type="component" value="Unassembled WGS sequence"/>
</dbReference>
<sequence>MIGSSSISNICLNSKPSSDSTSPPASPSVSPILPSNESPAMTSESRQTDFWFNDGSVILVSGNVAFKVHKGQLSRHSEVFGDLLSVPQPPDEATFENCYIVELHDSPVDLWYLLKALYDGLYFKQLCSSDFANITGVLRLSSKYFIEHLRERCLSRLLIDWPCTLAAWDSREIEATDSFGRYSPRSRFAHPILVINFAREMGLNHILPCAFYDLCRYGPSKIVAGVPSSDGSCPIKLGPKTTESRDVHSYLSLSDLRIVLLGRERAQRVVATFIEEELNNREPASDCHNREYDDGERVCRESFYLIMLNLLRSIGGLASGRDCDPLFSLTQAANMMNRTDFSDGNQFCSLKLCAPCRTDFSVSVKNARERVWLQIPSWFGMEDFTGNPKNNML</sequence>
<comment type="caution">
    <text evidence="3">The sequence shown here is derived from an EMBL/GenBank/DDBJ whole genome shotgun (WGS) entry which is preliminary data.</text>
</comment>
<dbReference type="EMBL" id="NBII01000003">
    <property type="protein sequence ID" value="PAV20574.1"/>
    <property type="molecule type" value="Genomic_DNA"/>
</dbReference>
<dbReference type="SUPFAM" id="SSF54695">
    <property type="entry name" value="POZ domain"/>
    <property type="match status" value="1"/>
</dbReference>
<feature type="domain" description="BTB" evidence="2">
    <location>
        <begin position="55"/>
        <end position="120"/>
    </location>
</feature>
<dbReference type="OrthoDB" id="3220652at2759"/>
<dbReference type="SMART" id="SM00225">
    <property type="entry name" value="BTB"/>
    <property type="match status" value="1"/>
</dbReference>
<evidence type="ECO:0000313" key="4">
    <source>
        <dbReference type="Proteomes" id="UP000217199"/>
    </source>
</evidence>
<dbReference type="STRING" id="2282107.A0A286UM55"/>
<name>A0A286UM55_9AGAM</name>
<dbReference type="InParanoid" id="A0A286UM55"/>
<feature type="compositionally biased region" description="Polar residues" evidence="1">
    <location>
        <begin position="1"/>
        <end position="12"/>
    </location>
</feature>
<organism evidence="3 4">
    <name type="scientific">Pyrrhoderma noxium</name>
    <dbReference type="NCBI Taxonomy" id="2282107"/>
    <lineage>
        <taxon>Eukaryota</taxon>
        <taxon>Fungi</taxon>
        <taxon>Dikarya</taxon>
        <taxon>Basidiomycota</taxon>
        <taxon>Agaricomycotina</taxon>
        <taxon>Agaricomycetes</taxon>
        <taxon>Hymenochaetales</taxon>
        <taxon>Hymenochaetaceae</taxon>
        <taxon>Pyrrhoderma</taxon>
    </lineage>
</organism>
<dbReference type="Gene3D" id="3.30.710.10">
    <property type="entry name" value="Potassium Channel Kv1.1, Chain A"/>
    <property type="match status" value="1"/>
</dbReference>
<protein>
    <recommendedName>
        <fullName evidence="2">BTB domain-containing protein</fullName>
    </recommendedName>
</protein>
<dbReference type="CDD" id="cd18186">
    <property type="entry name" value="BTB_POZ_ZBTB_KLHL-like"/>
    <property type="match status" value="1"/>
</dbReference>
<dbReference type="Pfam" id="PF00651">
    <property type="entry name" value="BTB"/>
    <property type="match status" value="1"/>
</dbReference>
<feature type="compositionally biased region" description="Low complexity" evidence="1">
    <location>
        <begin position="14"/>
        <end position="35"/>
    </location>
</feature>
<feature type="region of interest" description="Disordered" evidence="1">
    <location>
        <begin position="1"/>
        <end position="44"/>
    </location>
</feature>
<reference evidence="3 4" key="1">
    <citation type="journal article" date="2017" name="Mol. Ecol.">
        <title>Comparative and population genomic landscape of Phellinus noxius: A hypervariable fungus causing root rot in trees.</title>
        <authorList>
            <person name="Chung C.L."/>
            <person name="Lee T.J."/>
            <person name="Akiba M."/>
            <person name="Lee H.H."/>
            <person name="Kuo T.H."/>
            <person name="Liu D."/>
            <person name="Ke H.M."/>
            <person name="Yokoi T."/>
            <person name="Roa M.B."/>
            <person name="Lu M.J."/>
            <person name="Chang Y.Y."/>
            <person name="Ann P.J."/>
            <person name="Tsai J.N."/>
            <person name="Chen C.Y."/>
            <person name="Tzean S.S."/>
            <person name="Ota Y."/>
            <person name="Hattori T."/>
            <person name="Sahashi N."/>
            <person name="Liou R.F."/>
            <person name="Kikuchi T."/>
            <person name="Tsai I.J."/>
        </authorList>
    </citation>
    <scope>NUCLEOTIDE SEQUENCE [LARGE SCALE GENOMIC DNA]</scope>
    <source>
        <strain evidence="3 4">FFPRI411160</strain>
    </source>
</reference>
<dbReference type="AlphaFoldDB" id="A0A286UM55"/>